<accession>A0A8J5RY54</accession>
<reference evidence="1" key="1">
    <citation type="journal article" date="2021" name="bioRxiv">
        <title>Whole Genome Assembly and Annotation of Northern Wild Rice, Zizania palustris L., Supports a Whole Genome Duplication in the Zizania Genus.</title>
        <authorList>
            <person name="Haas M."/>
            <person name="Kono T."/>
            <person name="Macchietto M."/>
            <person name="Millas R."/>
            <person name="McGilp L."/>
            <person name="Shao M."/>
            <person name="Duquette J."/>
            <person name="Hirsch C.N."/>
            <person name="Kimball J."/>
        </authorList>
    </citation>
    <scope>NUCLEOTIDE SEQUENCE</scope>
    <source>
        <tissue evidence="1">Fresh leaf tissue</tissue>
    </source>
</reference>
<name>A0A8J5RY54_ZIZPA</name>
<dbReference type="EMBL" id="JAAALK010000290">
    <property type="protein sequence ID" value="KAG8048369.1"/>
    <property type="molecule type" value="Genomic_DNA"/>
</dbReference>
<comment type="caution">
    <text evidence="1">The sequence shown here is derived from an EMBL/GenBank/DDBJ whole genome shotgun (WGS) entry which is preliminary data.</text>
</comment>
<keyword evidence="2" id="KW-1185">Reference proteome</keyword>
<dbReference type="AlphaFoldDB" id="A0A8J5RY54"/>
<evidence type="ECO:0000313" key="1">
    <source>
        <dbReference type="EMBL" id="KAG8048369.1"/>
    </source>
</evidence>
<organism evidence="1 2">
    <name type="scientific">Zizania palustris</name>
    <name type="common">Northern wild rice</name>
    <dbReference type="NCBI Taxonomy" id="103762"/>
    <lineage>
        <taxon>Eukaryota</taxon>
        <taxon>Viridiplantae</taxon>
        <taxon>Streptophyta</taxon>
        <taxon>Embryophyta</taxon>
        <taxon>Tracheophyta</taxon>
        <taxon>Spermatophyta</taxon>
        <taxon>Magnoliopsida</taxon>
        <taxon>Liliopsida</taxon>
        <taxon>Poales</taxon>
        <taxon>Poaceae</taxon>
        <taxon>BOP clade</taxon>
        <taxon>Oryzoideae</taxon>
        <taxon>Oryzeae</taxon>
        <taxon>Zizaniinae</taxon>
        <taxon>Zizania</taxon>
    </lineage>
</organism>
<proteinExistence type="predicted"/>
<reference evidence="1" key="2">
    <citation type="submission" date="2021-02" db="EMBL/GenBank/DDBJ databases">
        <authorList>
            <person name="Kimball J.A."/>
            <person name="Haas M.W."/>
            <person name="Macchietto M."/>
            <person name="Kono T."/>
            <person name="Duquette J."/>
            <person name="Shao M."/>
        </authorList>
    </citation>
    <scope>NUCLEOTIDE SEQUENCE</scope>
    <source>
        <tissue evidence="1">Fresh leaf tissue</tissue>
    </source>
</reference>
<evidence type="ECO:0000313" key="2">
    <source>
        <dbReference type="Proteomes" id="UP000729402"/>
    </source>
</evidence>
<protein>
    <submittedName>
        <fullName evidence="1">Uncharacterized protein</fullName>
    </submittedName>
</protein>
<gene>
    <name evidence="1" type="ORF">GUJ93_ZPchr0008g13991</name>
</gene>
<dbReference type="Proteomes" id="UP000729402">
    <property type="component" value="Unassembled WGS sequence"/>
</dbReference>
<sequence>MASSIDHTSMMESSLIPVGVGDEHDALVLLLYGGVGLPLLGSLSLTLEMDPLLLSTRYQLNFGDLGHDKANDVRCLAVRAQRDDDNLLLLELDGAGGRLGPLLGVLLAAASKAGLGGLDCLPAGLFLGARISVARLGGVSRREIEKDSERRCEVVGGGSLLVRCRDDSAEVEKLGVVVGRGGGDWRNGGDLRWNGGDSPHRRHRLIVTMVASPAVAAKGKPVWWQ</sequence>